<dbReference type="AlphaFoldDB" id="A0A3E0E109"/>
<feature type="transmembrane region" description="Helical" evidence="1">
    <location>
        <begin position="130"/>
        <end position="151"/>
    </location>
</feature>
<feature type="transmembrane region" description="Helical" evidence="1">
    <location>
        <begin position="105"/>
        <end position="124"/>
    </location>
</feature>
<feature type="transmembrane region" description="Helical" evidence="1">
    <location>
        <begin position="251"/>
        <end position="271"/>
    </location>
</feature>
<organism evidence="2 3">
    <name type="scientific">Algoriphagus antarcticus</name>
    <dbReference type="NCBI Taxonomy" id="238540"/>
    <lineage>
        <taxon>Bacteria</taxon>
        <taxon>Pseudomonadati</taxon>
        <taxon>Bacteroidota</taxon>
        <taxon>Cytophagia</taxon>
        <taxon>Cytophagales</taxon>
        <taxon>Cyclobacteriaceae</taxon>
        <taxon>Algoriphagus</taxon>
    </lineage>
</organism>
<feature type="transmembrane region" description="Helical" evidence="1">
    <location>
        <begin position="6"/>
        <end position="23"/>
    </location>
</feature>
<keyword evidence="1" id="KW-0472">Membrane</keyword>
<evidence type="ECO:0000313" key="3">
    <source>
        <dbReference type="Proteomes" id="UP000256405"/>
    </source>
</evidence>
<feature type="transmembrane region" description="Helical" evidence="1">
    <location>
        <begin position="189"/>
        <end position="212"/>
    </location>
</feature>
<reference evidence="2 3" key="1">
    <citation type="submission" date="2018-08" db="EMBL/GenBank/DDBJ databases">
        <title>Genomic Encyclopedia of Archaeal and Bacterial Type Strains, Phase II (KMG-II): from individual species to whole genera.</title>
        <authorList>
            <person name="Goeker M."/>
        </authorList>
    </citation>
    <scope>NUCLEOTIDE SEQUENCE [LARGE SCALE GENOMIC DNA]</scope>
    <source>
        <strain evidence="2 3">DSM 15986</strain>
    </source>
</reference>
<dbReference type="Proteomes" id="UP000256405">
    <property type="component" value="Unassembled WGS sequence"/>
</dbReference>
<sequence length="605" mass="69838">MLDGVIALTVILFILSIVSEKFIQLIRSYPQNFPVILIIIAVFLIPRGFYNIIQNFSGANLSIFDSYCAKTLQVFSIISNILFLISFFFFLSIKGEKIFFKNYKSYNSLFFLALSFLFFALSISLTKYTWHILFGGIFLFSSLVSLGIMYFDKLYIGSKKYSLKFFERINKDFLMPKNSEEKEKKENEITLLSMFIGVLIAFAFKANFFSLIKDLRKIDNKISIGWNENEFPFQYQIESHLFNLEIWNFEVSFFIGILLTGFFLSFGSKFFHDLLDRLYYAKKASQALNDPEIMDQTSAEKVAEFVDKYNISKIYHRYKSILLNEPEITSISIQNQFKNQKANDYLMISLEGKTPAGFEDKIRKLINDDEILIQFENNINDFKLTLGNSFADSISNAKTTTIQGSVALEVQDENDPHSNYILTCFHVVKHSNHTWQGQLASDESENRIIFGSGRQPNGTIVKAYRSNIWECALIKLDTELELATLESLIKVRIKGYKILDDSSIINKNAYMYSRVKSSNQKAEILSHASTIEIDFEDGPFQMYDLIKVWNTKSQLPIQEYGDSGNLLYDQNGYALGIVFAKSNQFTYAMDINFPLKYFHIKIKTS</sequence>
<dbReference type="OrthoDB" id="1326017at2"/>
<feature type="transmembrane region" description="Helical" evidence="1">
    <location>
        <begin position="73"/>
        <end position="93"/>
    </location>
</feature>
<keyword evidence="1" id="KW-0812">Transmembrane</keyword>
<protein>
    <submittedName>
        <fullName evidence="2">Uncharacterized protein</fullName>
    </submittedName>
</protein>
<dbReference type="InterPro" id="IPR009003">
    <property type="entry name" value="Peptidase_S1_PA"/>
</dbReference>
<evidence type="ECO:0000313" key="2">
    <source>
        <dbReference type="EMBL" id="REG90586.1"/>
    </source>
</evidence>
<name>A0A3E0E109_9BACT</name>
<accession>A0A3E0E109</accession>
<keyword evidence="1" id="KW-1133">Transmembrane helix</keyword>
<dbReference type="SUPFAM" id="SSF50494">
    <property type="entry name" value="Trypsin-like serine proteases"/>
    <property type="match status" value="1"/>
</dbReference>
<comment type="caution">
    <text evidence="2">The sequence shown here is derived from an EMBL/GenBank/DDBJ whole genome shotgun (WGS) entry which is preliminary data.</text>
</comment>
<feature type="transmembrane region" description="Helical" evidence="1">
    <location>
        <begin position="35"/>
        <end position="53"/>
    </location>
</feature>
<evidence type="ECO:0000256" key="1">
    <source>
        <dbReference type="SAM" id="Phobius"/>
    </source>
</evidence>
<dbReference type="EMBL" id="QUNF01000006">
    <property type="protein sequence ID" value="REG90586.1"/>
    <property type="molecule type" value="Genomic_DNA"/>
</dbReference>
<dbReference type="RefSeq" id="WP_086541828.1">
    <property type="nucleotide sequence ID" value="NZ_MSSW01000032.1"/>
</dbReference>
<gene>
    <name evidence="2" type="ORF">C8N25_10684</name>
</gene>
<proteinExistence type="predicted"/>
<keyword evidence="3" id="KW-1185">Reference proteome</keyword>